<comment type="caution">
    <text evidence="2">The sequence shown here is derived from an EMBL/GenBank/DDBJ whole genome shotgun (WGS) entry which is preliminary data.</text>
</comment>
<dbReference type="AlphaFoldDB" id="A0A4Q0QG41"/>
<keyword evidence="3" id="KW-1185">Reference proteome</keyword>
<sequence>MKPDRVRAAVKQAQAILASYVEPGSRDGNKTINDLLDVLDDEELIEAMEREDAQGTGRTE</sequence>
<evidence type="ECO:0000313" key="2">
    <source>
        <dbReference type="EMBL" id="RXG90822.1"/>
    </source>
</evidence>
<organism evidence="2 4">
    <name type="scientific">Bradyrhizobium zhanjiangense</name>
    <dbReference type="NCBI Taxonomy" id="1325107"/>
    <lineage>
        <taxon>Bacteria</taxon>
        <taxon>Pseudomonadati</taxon>
        <taxon>Pseudomonadota</taxon>
        <taxon>Alphaproteobacteria</taxon>
        <taxon>Hyphomicrobiales</taxon>
        <taxon>Nitrobacteraceae</taxon>
        <taxon>Bradyrhizobium</taxon>
    </lineage>
</organism>
<evidence type="ECO:0000313" key="4">
    <source>
        <dbReference type="Proteomes" id="UP000290174"/>
    </source>
</evidence>
<name>A0A4Q0QG41_9BRAD</name>
<dbReference type="EMBL" id="RDRA01000018">
    <property type="protein sequence ID" value="RXG89954.1"/>
    <property type="molecule type" value="Genomic_DNA"/>
</dbReference>
<accession>A0A4Q0QG41</accession>
<dbReference type="RefSeq" id="WP_091887829.1">
    <property type="nucleotide sequence ID" value="NZ_RDRA01000018.1"/>
</dbReference>
<protein>
    <submittedName>
        <fullName evidence="2">Uncharacterized protein</fullName>
    </submittedName>
</protein>
<proteinExistence type="predicted"/>
<evidence type="ECO:0000313" key="1">
    <source>
        <dbReference type="EMBL" id="RXG89954.1"/>
    </source>
</evidence>
<evidence type="ECO:0000313" key="3">
    <source>
        <dbReference type="Proteomes" id="UP000289946"/>
    </source>
</evidence>
<dbReference type="Proteomes" id="UP000289946">
    <property type="component" value="Unassembled WGS sequence"/>
</dbReference>
<gene>
    <name evidence="2" type="ORF">EAS61_25600</name>
    <name evidence="1" type="ORF">EAS62_28590</name>
</gene>
<dbReference type="EMBL" id="RKMK01000028">
    <property type="protein sequence ID" value="RXG90822.1"/>
    <property type="molecule type" value="Genomic_DNA"/>
</dbReference>
<reference evidence="2 4" key="1">
    <citation type="submission" date="2018-11" db="EMBL/GenBank/DDBJ databases">
        <title>Bradyrhizobium sp. nov., isolated from effective nodules of peanut in China.</title>
        <authorList>
            <person name="Li Y."/>
        </authorList>
    </citation>
    <scope>NUCLEOTIDE SEQUENCE [LARGE SCALE GENOMIC DNA]</scope>
    <source>
        <strain evidence="2 4">CCBAU 51770</strain>
        <strain evidence="1 3">CCBAU 51781</strain>
    </source>
</reference>
<dbReference type="Proteomes" id="UP000290174">
    <property type="component" value="Unassembled WGS sequence"/>
</dbReference>